<keyword evidence="1" id="KW-0472">Membrane</keyword>
<organism evidence="3 4">
    <name type="scientific">Pseudomonas nitroreducens</name>
    <dbReference type="NCBI Taxonomy" id="46680"/>
    <lineage>
        <taxon>Bacteria</taxon>
        <taxon>Pseudomonadati</taxon>
        <taxon>Pseudomonadota</taxon>
        <taxon>Gammaproteobacteria</taxon>
        <taxon>Pseudomonadales</taxon>
        <taxon>Pseudomonadaceae</taxon>
        <taxon>Pseudomonas</taxon>
    </lineage>
</organism>
<feature type="transmembrane region" description="Helical" evidence="1">
    <location>
        <begin position="21"/>
        <end position="45"/>
    </location>
</feature>
<keyword evidence="1" id="KW-0812">Transmembrane</keyword>
<evidence type="ECO:0000313" key="2">
    <source>
        <dbReference type="EMBL" id="MBG6287918.1"/>
    </source>
</evidence>
<evidence type="ECO:0000313" key="5">
    <source>
        <dbReference type="Proteomes" id="UP000608450"/>
    </source>
</evidence>
<dbReference type="RefSeq" id="WP_024763331.1">
    <property type="nucleotide sequence ID" value="NZ_CP049140.1"/>
</dbReference>
<evidence type="ECO:0000313" key="3">
    <source>
        <dbReference type="EMBL" id="QIE87107.1"/>
    </source>
</evidence>
<proteinExistence type="predicted"/>
<feature type="transmembrane region" description="Helical" evidence="1">
    <location>
        <begin position="259"/>
        <end position="278"/>
    </location>
</feature>
<keyword evidence="1" id="KW-1133">Transmembrane helix</keyword>
<sequence length="305" mass="31748">MITTTDAYATTAVDTTDHSGVSWAAVFAGAAGAAALSLILIILGFGLGFSAVSPWPGDGATLKQIGVSTIVWLMLTQILASGLGGYIAGRLRARWATLHDDEVYFRDTAHGFLAWAVATLVTATLVVGSVSNIVGGGLQAGASAATTTAATASSNTSASGTDDGSAYFIDMLFRDNRPVAVSDDAAHAIATRIFLRGLADGQLSADDRSYLARVVSQRTEISQAEAEQRIDQVFAAAQQAKLKAQQAADTARKVAAASALWMFVALLCGAFFASFLAIHGGRRRDAVVLLTNTRTLHSTQSRPAH</sequence>
<keyword evidence="5" id="KW-1185">Reference proteome</keyword>
<reference evidence="2 5" key="2">
    <citation type="submission" date="2020-11" db="EMBL/GenBank/DDBJ databases">
        <title>Enhanced detection system for hospital associated transmission using whole genome sequencing surveillance.</title>
        <authorList>
            <person name="Harrison L.H."/>
            <person name="Van Tyne D."/>
            <person name="Marsh J.W."/>
            <person name="Griffith M.P."/>
            <person name="Snyder D.J."/>
            <person name="Cooper V.S."/>
            <person name="Mustapha M."/>
        </authorList>
    </citation>
    <scope>NUCLEOTIDE SEQUENCE [LARGE SCALE GENOMIC DNA]</scope>
    <source>
        <strain evidence="2 5">PSA00705</strain>
    </source>
</reference>
<dbReference type="EMBL" id="CP049140">
    <property type="protein sequence ID" value="QIE87107.1"/>
    <property type="molecule type" value="Genomic_DNA"/>
</dbReference>
<gene>
    <name evidence="3" type="ORF">G5B91_12850</name>
    <name evidence="2" type="ORF">I5I61_10725</name>
</gene>
<dbReference type="Proteomes" id="UP000608450">
    <property type="component" value="Unassembled WGS sequence"/>
</dbReference>
<evidence type="ECO:0008006" key="6">
    <source>
        <dbReference type="Google" id="ProtNLM"/>
    </source>
</evidence>
<evidence type="ECO:0000313" key="4">
    <source>
        <dbReference type="Proteomes" id="UP000501063"/>
    </source>
</evidence>
<accession>A0A6G6IVX4</accession>
<dbReference type="Proteomes" id="UP000501063">
    <property type="component" value="Chromosome"/>
</dbReference>
<evidence type="ECO:0000256" key="1">
    <source>
        <dbReference type="SAM" id="Phobius"/>
    </source>
</evidence>
<reference evidence="3 4" key="1">
    <citation type="submission" date="2020-02" db="EMBL/GenBank/DDBJ databases">
        <title>Integrative conjugative elements (ICEs) and plasmids drive adaptation of Pseudomonas nitroreducens strain HBP1 to wastewater environment.</title>
        <authorList>
            <person name="Sentchilo V."/>
            <person name="Carraro N."/>
            <person name="Bertelli C."/>
            <person name="van der Meer J.R."/>
        </authorList>
    </citation>
    <scope>NUCLEOTIDE SEQUENCE [LARGE SCALE GENOMIC DNA]</scope>
    <source>
        <strain evidence="3 4">HBP1</strain>
    </source>
</reference>
<feature type="transmembrane region" description="Helical" evidence="1">
    <location>
        <begin position="109"/>
        <end position="130"/>
    </location>
</feature>
<feature type="transmembrane region" description="Helical" evidence="1">
    <location>
        <begin position="65"/>
        <end position="88"/>
    </location>
</feature>
<dbReference type="EMBL" id="JADTFC010000020">
    <property type="protein sequence ID" value="MBG6287918.1"/>
    <property type="molecule type" value="Genomic_DNA"/>
</dbReference>
<dbReference type="AlphaFoldDB" id="A0A6G6IVX4"/>
<dbReference type="KEGG" id="pnt:G5B91_12850"/>
<name>A0A6G6IVX4_PSENT</name>
<protein>
    <recommendedName>
        <fullName evidence="6">Transmembrane protein</fullName>
    </recommendedName>
</protein>